<comment type="caution">
    <text evidence="1">The sequence shown here is derived from an EMBL/GenBank/DDBJ whole genome shotgun (WGS) entry which is preliminary data.</text>
</comment>
<dbReference type="EMBL" id="JADNYJ010000049">
    <property type="protein sequence ID" value="KAF8900159.1"/>
    <property type="molecule type" value="Genomic_DNA"/>
</dbReference>
<evidence type="ECO:0000313" key="1">
    <source>
        <dbReference type="EMBL" id="KAF8900159.1"/>
    </source>
</evidence>
<proteinExistence type="predicted"/>
<sequence length="130" mass="14899">MPKQRSKKQRVQAAFNVTKLHAIDALVMEDDVDKLKQGIKKDGTRLTVEGIRLQLSWHRRHDTAVPSKSEVNKLKKEGIFELLIAAVERRIANGGNFARITSTVIDEVDEDWEEQEQRDEADLMEIDQSC</sequence>
<accession>A0A9P5NKD2</accession>
<reference evidence="1" key="1">
    <citation type="submission" date="2020-11" db="EMBL/GenBank/DDBJ databases">
        <authorList>
            <consortium name="DOE Joint Genome Institute"/>
            <person name="Ahrendt S."/>
            <person name="Riley R."/>
            <person name="Andreopoulos W."/>
            <person name="LaButti K."/>
            <person name="Pangilinan J."/>
            <person name="Ruiz-duenas F.J."/>
            <person name="Barrasa J.M."/>
            <person name="Sanchez-Garcia M."/>
            <person name="Camarero S."/>
            <person name="Miyauchi S."/>
            <person name="Serrano A."/>
            <person name="Linde D."/>
            <person name="Babiker R."/>
            <person name="Drula E."/>
            <person name="Ayuso-Fernandez I."/>
            <person name="Pacheco R."/>
            <person name="Padilla G."/>
            <person name="Ferreira P."/>
            <person name="Barriuso J."/>
            <person name="Kellner H."/>
            <person name="Castanera R."/>
            <person name="Alfaro M."/>
            <person name="Ramirez L."/>
            <person name="Pisabarro A.G."/>
            <person name="Kuo A."/>
            <person name="Tritt A."/>
            <person name="Lipzen A."/>
            <person name="He G."/>
            <person name="Yan M."/>
            <person name="Ng V."/>
            <person name="Cullen D."/>
            <person name="Martin F."/>
            <person name="Rosso M.-N."/>
            <person name="Henrissat B."/>
            <person name="Hibbett D."/>
            <person name="Martinez A.T."/>
            <person name="Grigoriev I.V."/>
        </authorList>
    </citation>
    <scope>NUCLEOTIDE SEQUENCE</scope>
    <source>
        <strain evidence="1">AH 44721</strain>
    </source>
</reference>
<dbReference type="AlphaFoldDB" id="A0A9P5NKD2"/>
<name>A0A9P5NKD2_GYMJU</name>
<dbReference type="OrthoDB" id="3246627at2759"/>
<dbReference type="Proteomes" id="UP000724874">
    <property type="component" value="Unassembled WGS sequence"/>
</dbReference>
<organism evidence="1 2">
    <name type="scientific">Gymnopilus junonius</name>
    <name type="common">Spectacular rustgill mushroom</name>
    <name type="synonym">Gymnopilus spectabilis subsp. junonius</name>
    <dbReference type="NCBI Taxonomy" id="109634"/>
    <lineage>
        <taxon>Eukaryota</taxon>
        <taxon>Fungi</taxon>
        <taxon>Dikarya</taxon>
        <taxon>Basidiomycota</taxon>
        <taxon>Agaricomycotina</taxon>
        <taxon>Agaricomycetes</taxon>
        <taxon>Agaricomycetidae</taxon>
        <taxon>Agaricales</taxon>
        <taxon>Agaricineae</taxon>
        <taxon>Hymenogastraceae</taxon>
        <taxon>Gymnopilus</taxon>
    </lineage>
</organism>
<gene>
    <name evidence="1" type="ORF">CPB84DRAFT_1747602</name>
</gene>
<keyword evidence="2" id="KW-1185">Reference proteome</keyword>
<protein>
    <submittedName>
        <fullName evidence="1">Uncharacterized protein</fullName>
    </submittedName>
</protein>
<evidence type="ECO:0000313" key="2">
    <source>
        <dbReference type="Proteomes" id="UP000724874"/>
    </source>
</evidence>